<evidence type="ECO:0000256" key="1">
    <source>
        <dbReference type="ARBA" id="ARBA00004123"/>
    </source>
</evidence>
<accession>A0A067MZ61</accession>
<dbReference type="GO" id="GO:0006357">
    <property type="term" value="P:regulation of transcription by RNA polymerase II"/>
    <property type="evidence" value="ECO:0007669"/>
    <property type="project" value="InterPro"/>
</dbReference>
<dbReference type="Proteomes" id="UP000027195">
    <property type="component" value="Unassembled WGS sequence"/>
</dbReference>
<evidence type="ECO:0000256" key="7">
    <source>
        <dbReference type="ARBA" id="ARBA00023242"/>
    </source>
</evidence>
<dbReference type="PANTHER" id="PTHR35784:SF1">
    <property type="entry name" value="MEDIATOR OF RNA POLYMERASE II TRANSCRIPTION SUBUNIT 5"/>
    <property type="match status" value="1"/>
</dbReference>
<gene>
    <name evidence="9" type="primary">MED5</name>
    <name evidence="10" type="ORF">BOTBODRAFT_240711</name>
</gene>
<protein>
    <recommendedName>
        <fullName evidence="3 9">Mediator of RNA polymerase II transcription subunit 5</fullName>
    </recommendedName>
    <alternativeName>
        <fullName evidence="8 9">Mediator complex subunit 5</fullName>
    </alternativeName>
</protein>
<keyword evidence="7 9" id="KW-0539">Nucleus</keyword>
<reference evidence="11" key="1">
    <citation type="journal article" date="2014" name="Proc. Natl. Acad. Sci. U.S.A.">
        <title>Extensive sampling of basidiomycete genomes demonstrates inadequacy of the white-rot/brown-rot paradigm for wood decay fungi.</title>
        <authorList>
            <person name="Riley R."/>
            <person name="Salamov A.A."/>
            <person name="Brown D.W."/>
            <person name="Nagy L.G."/>
            <person name="Floudas D."/>
            <person name="Held B.W."/>
            <person name="Levasseur A."/>
            <person name="Lombard V."/>
            <person name="Morin E."/>
            <person name="Otillar R."/>
            <person name="Lindquist E.A."/>
            <person name="Sun H."/>
            <person name="LaButti K.M."/>
            <person name="Schmutz J."/>
            <person name="Jabbour D."/>
            <person name="Luo H."/>
            <person name="Baker S.E."/>
            <person name="Pisabarro A.G."/>
            <person name="Walton J.D."/>
            <person name="Blanchette R.A."/>
            <person name="Henrissat B."/>
            <person name="Martin F."/>
            <person name="Cullen D."/>
            <person name="Hibbett D.S."/>
            <person name="Grigoriev I.V."/>
        </authorList>
    </citation>
    <scope>NUCLEOTIDE SEQUENCE [LARGE SCALE GENOMIC DNA]</scope>
    <source>
        <strain evidence="11">FD-172 SS1</strain>
    </source>
</reference>
<evidence type="ECO:0000256" key="5">
    <source>
        <dbReference type="ARBA" id="ARBA00023159"/>
    </source>
</evidence>
<dbReference type="HOGENOM" id="CLU_306283_0_0_1"/>
<dbReference type="PANTHER" id="PTHR35784">
    <property type="entry name" value="MEDIATOR OF RNA POLYMERASE II TRANSCRIPTION SUBUNIT 5"/>
    <property type="match status" value="1"/>
</dbReference>
<comment type="subunit">
    <text evidence="9">Component of the Mediator complex.</text>
</comment>
<evidence type="ECO:0000256" key="3">
    <source>
        <dbReference type="ARBA" id="ARBA00020628"/>
    </source>
</evidence>
<dbReference type="Pfam" id="PF08689">
    <property type="entry name" value="Med5"/>
    <property type="match status" value="1"/>
</dbReference>
<dbReference type="InParanoid" id="A0A067MZ61"/>
<keyword evidence="6 9" id="KW-0804">Transcription</keyword>
<dbReference type="InterPro" id="IPR014801">
    <property type="entry name" value="Mediator_Med5_fun"/>
</dbReference>
<sequence length="967" mass="105883">MSIQDISRTAFLAGLSPAKWEKLVRTSLSKAQHQDPPDTVGQNIFVGIVTLFTAYPANSTLEDYLQVALESKLIPLPIFSESFLEFACPSLQDSATLDIICRLVLNSHYTTNSPSPLGTLISSSAPISFTLDIIQKSLQFLRKSYTLPQSHIHPLTQSASELVRLLLSSIREYDNASQKSAAQSAQLVAEINQTLQMPLTMEVRQTLETWLLSSSLLISSGPDPGSAPVDLYAGFQSSLPSARMSGVSSADSDLAAHSLLLQQLLVYRAASVGCGNESLSVTLLLSHFRSTPVNPATFFAQLLLAAISLLSQHPQQSIELGRGLLWRAFIIGRLPRFLFRFQEVAAATGNSDVDFRAGLHSALNNLFGGHQDLLEQCDMSVHAPSSGSMSMLSSVDSLTDYDPFKQVTFRQELLHALISVRLIDSSFASTLCHTLSDHPGRFVAEAQELGVELDTYIDGKLSPETPLNETIAFLDRAMIDYETHALLSEVISKRYATWSDSLDLDSLADLSKKLYTHDHVVDIISLHISLPDLLSHGLAFLEDFDFAAVVDPQFALGHFGDVVLFLQRCLYRYQLFSFDFHVGERHFSAEYLRSTFMVYGLDALPQEERKIVNDWLKAVFDSQSEGIDDQILRSTNPKMLLKLSATLFSEGIAGSTKFETPDRDTLLGGVSYFLGPLLNWTLVGVLRGLANEIRRQGPMSAVYLVVFENLILTGGCPRAVLQMAGRSVLRLLAEPELQSAMQSAQFNLPSVKQAINAALGIHEDNASVPLAITPSLAHADGSRVLIRTVLNSLRGSPNTPPVPLMQFAFMPPHALLAALYHELCAALGPQSQTPAHSSAYALSNFLFTAPRPSGSGPPLFPYLLKVFVPSLLPQLDALPPAERTPNVTVLVGMTCAAMNATLSLERATRAVMLFEEALASDRQDRPLFVEKLTRQFISYLRRAKGPASSLILQKLQGSPSFIANFHI</sequence>
<dbReference type="OrthoDB" id="5549158at2759"/>
<organism evidence="10 11">
    <name type="scientific">Botryobasidium botryosum (strain FD-172 SS1)</name>
    <dbReference type="NCBI Taxonomy" id="930990"/>
    <lineage>
        <taxon>Eukaryota</taxon>
        <taxon>Fungi</taxon>
        <taxon>Dikarya</taxon>
        <taxon>Basidiomycota</taxon>
        <taxon>Agaricomycotina</taxon>
        <taxon>Agaricomycetes</taxon>
        <taxon>Cantharellales</taxon>
        <taxon>Botryobasidiaceae</taxon>
        <taxon>Botryobasidium</taxon>
    </lineage>
</organism>
<dbReference type="GO" id="GO:0003712">
    <property type="term" value="F:transcription coregulator activity"/>
    <property type="evidence" value="ECO:0007669"/>
    <property type="project" value="InterPro"/>
</dbReference>
<evidence type="ECO:0000256" key="4">
    <source>
        <dbReference type="ARBA" id="ARBA00023015"/>
    </source>
</evidence>
<dbReference type="AlphaFoldDB" id="A0A067MZ61"/>
<evidence type="ECO:0000256" key="8">
    <source>
        <dbReference type="ARBA" id="ARBA00031256"/>
    </source>
</evidence>
<proteinExistence type="inferred from homology"/>
<comment type="subcellular location">
    <subcellularLocation>
        <location evidence="1 9">Nucleus</location>
    </subcellularLocation>
</comment>
<keyword evidence="4 9" id="KW-0805">Transcription regulation</keyword>
<evidence type="ECO:0000313" key="11">
    <source>
        <dbReference type="Proteomes" id="UP000027195"/>
    </source>
</evidence>
<dbReference type="GO" id="GO:0016592">
    <property type="term" value="C:mediator complex"/>
    <property type="evidence" value="ECO:0007669"/>
    <property type="project" value="InterPro"/>
</dbReference>
<evidence type="ECO:0000313" key="10">
    <source>
        <dbReference type="EMBL" id="KDQ16801.1"/>
    </source>
</evidence>
<name>A0A067MZ61_BOTB1</name>
<evidence type="ECO:0000256" key="6">
    <source>
        <dbReference type="ARBA" id="ARBA00023163"/>
    </source>
</evidence>
<dbReference type="STRING" id="930990.A0A067MZ61"/>
<evidence type="ECO:0000256" key="9">
    <source>
        <dbReference type="RuleBase" id="RU364142"/>
    </source>
</evidence>
<comment type="similarity">
    <text evidence="2 9">Belongs to the Mediator complex subunit 5 family.</text>
</comment>
<comment type="function">
    <text evidence="9">Component of the Mediator complex, a coactivator involved in the regulated transcription of nearly all RNA polymerase II-dependent genes. Mediator functions as a bridge to convey information from gene-specific regulatory proteins to the basal RNA polymerase II transcription machinery. Mediator is recruited to promoters by direct interactions with regulatory proteins and serves as a scaffold for the assembly of a functional preinitiation complex with RNA polymerase II and the general transcription factors.</text>
</comment>
<dbReference type="EMBL" id="KL198026">
    <property type="protein sequence ID" value="KDQ16801.1"/>
    <property type="molecule type" value="Genomic_DNA"/>
</dbReference>
<evidence type="ECO:0000256" key="2">
    <source>
        <dbReference type="ARBA" id="ARBA00008782"/>
    </source>
</evidence>
<keyword evidence="11" id="KW-1185">Reference proteome</keyword>
<keyword evidence="5 9" id="KW-0010">Activator</keyword>